<dbReference type="InterPro" id="IPR006357">
    <property type="entry name" value="HAD-SF_hydro_IIA"/>
</dbReference>
<dbReference type="AlphaFoldDB" id="A0A2S0K0G8"/>
<dbReference type="RefSeq" id="WP_024364159.1">
    <property type="nucleotide sequence ID" value="NZ_BJNS01000047.1"/>
</dbReference>
<dbReference type="Pfam" id="PF13344">
    <property type="entry name" value="Hydrolase_6"/>
    <property type="match status" value="1"/>
</dbReference>
<reference evidence="2 4" key="2">
    <citation type="submission" date="2018-06" db="EMBL/GenBank/DDBJ databases">
        <authorList>
            <consortium name="Pathogen Informatics"/>
            <person name="Doyle S."/>
        </authorList>
    </citation>
    <scope>NUCLEOTIDE SEQUENCE [LARGE SCALE GENOMIC DNA]</scope>
    <source>
        <strain evidence="2 4">NCTC10338</strain>
    </source>
</reference>
<keyword evidence="2" id="KW-0378">Hydrolase</keyword>
<dbReference type="PANTHER" id="PTHR19288">
    <property type="entry name" value="4-NITROPHENYLPHOSPHATASE-RELATED"/>
    <property type="match status" value="1"/>
</dbReference>
<gene>
    <name evidence="2" type="primary">yutF_1</name>
    <name evidence="1" type="ORF">LS41612_11455</name>
    <name evidence="2" type="ORF">NCTC10338_02434</name>
</gene>
<dbReference type="InterPro" id="IPR023214">
    <property type="entry name" value="HAD_sf"/>
</dbReference>
<evidence type="ECO:0000313" key="4">
    <source>
        <dbReference type="Proteomes" id="UP000255295"/>
    </source>
</evidence>
<dbReference type="Pfam" id="PF13242">
    <property type="entry name" value="Hydrolase_like"/>
    <property type="match status" value="1"/>
</dbReference>
<dbReference type="EC" id="3.-.-.-" evidence="2"/>
<dbReference type="PANTHER" id="PTHR19288:SF46">
    <property type="entry name" value="HALOACID DEHALOGENASE-LIKE HYDROLASE DOMAIN-CONTAINING PROTEIN 2"/>
    <property type="match status" value="1"/>
</dbReference>
<evidence type="ECO:0000313" key="1">
    <source>
        <dbReference type="EMBL" id="AVK96831.1"/>
    </source>
</evidence>
<dbReference type="Proteomes" id="UP000238825">
    <property type="component" value="Chromosome"/>
</dbReference>
<name>A0A2S0K0G8_LYSSH</name>
<dbReference type="EMBL" id="CP019980">
    <property type="protein sequence ID" value="AVK96831.1"/>
    <property type="molecule type" value="Genomic_DNA"/>
</dbReference>
<evidence type="ECO:0000313" key="3">
    <source>
        <dbReference type="Proteomes" id="UP000238825"/>
    </source>
</evidence>
<sequence>MTKKVILLDLEGTLYTREGLIEGALELINSLKKKYIVRFITNSDSKSQLSIYLHLKKLGFNIKSEEIYTPSRIINTYFLNKIKLAFFLTSKEIKEEFKQKGQIVEKYNADICPTHVVMGDLKEVFDYNSINTAFRYLDKGAKLILLQEGLYYLSDNEKNIDTGSFANIFPKKVQDERILIGKPSSILISAIMDELNIKDKKDFLIVGDDIFSDILMGNNLGIDTALVKTGKYNLQKGLSTSIKPNYLLESVKYLSEILEEI</sequence>
<dbReference type="GeneID" id="48276814"/>
<dbReference type="EMBL" id="UFSZ01000001">
    <property type="protein sequence ID" value="SUV17337.1"/>
    <property type="molecule type" value="Genomic_DNA"/>
</dbReference>
<dbReference type="Gene3D" id="3.40.50.1000">
    <property type="entry name" value="HAD superfamily/HAD-like"/>
    <property type="match status" value="2"/>
</dbReference>
<proteinExistence type="predicted"/>
<reference evidence="1 3" key="1">
    <citation type="submission" date="2017-03" db="EMBL/GenBank/DDBJ databases">
        <title>The whole genome sequencing and assembly of Lysinibacillus sphaericus DSM 28T strain.</title>
        <authorList>
            <person name="Lee Y.-J."/>
            <person name="Yi H."/>
            <person name="Bahn Y.-S."/>
            <person name="Kim J.F."/>
            <person name="Lee D.-W."/>
        </authorList>
    </citation>
    <scope>NUCLEOTIDE SEQUENCE [LARGE SCALE GENOMIC DNA]</scope>
    <source>
        <strain evidence="1 3">DSM 28</strain>
    </source>
</reference>
<accession>A0A2S0K0G8</accession>
<dbReference type="InterPro" id="IPR036412">
    <property type="entry name" value="HAD-like_sf"/>
</dbReference>
<dbReference type="GO" id="GO:0016791">
    <property type="term" value="F:phosphatase activity"/>
    <property type="evidence" value="ECO:0007669"/>
    <property type="project" value="TreeGrafter"/>
</dbReference>
<dbReference type="Proteomes" id="UP000255295">
    <property type="component" value="Unassembled WGS sequence"/>
</dbReference>
<evidence type="ECO:0000313" key="2">
    <source>
        <dbReference type="EMBL" id="SUV17337.1"/>
    </source>
</evidence>
<dbReference type="SUPFAM" id="SSF56784">
    <property type="entry name" value="HAD-like"/>
    <property type="match status" value="1"/>
</dbReference>
<dbReference type="GO" id="GO:0005737">
    <property type="term" value="C:cytoplasm"/>
    <property type="evidence" value="ECO:0007669"/>
    <property type="project" value="TreeGrafter"/>
</dbReference>
<dbReference type="NCBIfam" id="TIGR01460">
    <property type="entry name" value="HAD-SF-IIA"/>
    <property type="match status" value="1"/>
</dbReference>
<protein>
    <submittedName>
        <fullName evidence="2">p-nitrophenyl phosphatase</fullName>
        <ecNumber evidence="2">3.-.-.-</ecNumber>
    </submittedName>
</protein>
<organism evidence="1 3">
    <name type="scientific">Lysinibacillus sphaericus</name>
    <name type="common">Bacillus sphaericus</name>
    <dbReference type="NCBI Taxonomy" id="1421"/>
    <lineage>
        <taxon>Bacteria</taxon>
        <taxon>Bacillati</taxon>
        <taxon>Bacillota</taxon>
        <taxon>Bacilli</taxon>
        <taxon>Bacillales</taxon>
        <taxon>Bacillaceae</taxon>
        <taxon>Lysinibacillus</taxon>
    </lineage>
</organism>